<reference evidence="2" key="2">
    <citation type="submission" date="2016-06" db="EMBL/GenBank/DDBJ databases">
        <title>The genome of a short-lived fish provides insights into sex chromosome evolution and the genetic control of aging.</title>
        <authorList>
            <person name="Reichwald K."/>
            <person name="Felder M."/>
            <person name="Petzold A."/>
            <person name="Koch P."/>
            <person name="Groth M."/>
            <person name="Platzer M."/>
        </authorList>
    </citation>
    <scope>NUCLEOTIDE SEQUENCE</scope>
    <source>
        <tissue evidence="2">Brain</tissue>
    </source>
</reference>
<feature type="non-terminal residue" evidence="2">
    <location>
        <position position="1"/>
    </location>
</feature>
<feature type="region of interest" description="Disordered" evidence="1">
    <location>
        <begin position="1"/>
        <end position="30"/>
    </location>
</feature>
<keyword evidence="2" id="KW-0812">Transmembrane</keyword>
<accession>A0A1A8DPX5</accession>
<dbReference type="AlphaFoldDB" id="A0A1A8DPX5"/>
<sequence length="30" mass="3396">AAPELLQENAGRWEHFKRPQTKTSPPCSCL</sequence>
<feature type="non-terminal residue" evidence="2">
    <location>
        <position position="30"/>
    </location>
</feature>
<protein>
    <submittedName>
        <fullName evidence="2">Transmembrane protein 8B</fullName>
    </submittedName>
</protein>
<reference evidence="2" key="1">
    <citation type="submission" date="2016-05" db="EMBL/GenBank/DDBJ databases">
        <authorList>
            <person name="Lavstsen T."/>
            <person name="Jespersen J.S."/>
        </authorList>
    </citation>
    <scope>NUCLEOTIDE SEQUENCE</scope>
    <source>
        <tissue evidence="2">Brain</tissue>
    </source>
</reference>
<dbReference type="EMBL" id="HAEA01006394">
    <property type="protein sequence ID" value="SBQ34874.1"/>
    <property type="molecule type" value="Transcribed_RNA"/>
</dbReference>
<feature type="compositionally biased region" description="Polar residues" evidence="1">
    <location>
        <begin position="21"/>
        <end position="30"/>
    </location>
</feature>
<evidence type="ECO:0000256" key="1">
    <source>
        <dbReference type="SAM" id="MobiDB-lite"/>
    </source>
</evidence>
<evidence type="ECO:0000313" key="2">
    <source>
        <dbReference type="EMBL" id="SBQ34874.1"/>
    </source>
</evidence>
<gene>
    <name evidence="2" type="primary">TMEM8B</name>
</gene>
<name>A0A1A8DPX5_NOTKA</name>
<organism evidence="2">
    <name type="scientific">Nothobranchius kadleci</name>
    <name type="common">African annual killifish</name>
    <dbReference type="NCBI Taxonomy" id="1051664"/>
    <lineage>
        <taxon>Eukaryota</taxon>
        <taxon>Metazoa</taxon>
        <taxon>Chordata</taxon>
        <taxon>Craniata</taxon>
        <taxon>Vertebrata</taxon>
        <taxon>Euteleostomi</taxon>
        <taxon>Actinopterygii</taxon>
        <taxon>Neopterygii</taxon>
        <taxon>Teleostei</taxon>
        <taxon>Neoteleostei</taxon>
        <taxon>Acanthomorphata</taxon>
        <taxon>Ovalentaria</taxon>
        <taxon>Atherinomorphae</taxon>
        <taxon>Cyprinodontiformes</taxon>
        <taxon>Nothobranchiidae</taxon>
        <taxon>Nothobranchius</taxon>
    </lineage>
</organism>
<proteinExistence type="predicted"/>
<keyword evidence="2" id="KW-0472">Membrane</keyword>